<dbReference type="Pfam" id="PF04679">
    <property type="entry name" value="DNA_ligase_A_C"/>
    <property type="match status" value="1"/>
</dbReference>
<dbReference type="NCBIfam" id="TIGR02777">
    <property type="entry name" value="LigD_PE_dom"/>
    <property type="match status" value="1"/>
</dbReference>
<dbReference type="CDD" id="cd07971">
    <property type="entry name" value="OBF_DNA_ligase_LigD"/>
    <property type="match status" value="1"/>
</dbReference>
<dbReference type="InterPro" id="IPR012310">
    <property type="entry name" value="DNA_ligase_ATP-dep_cent"/>
</dbReference>
<dbReference type="InterPro" id="IPR012309">
    <property type="entry name" value="DNA_ligase_ATP-dep_C"/>
</dbReference>
<dbReference type="EC" id="6.5.1.1" evidence="2"/>
<dbReference type="NCBIfam" id="TIGR02776">
    <property type="entry name" value="NHEJ_ligase_prk"/>
    <property type="match status" value="1"/>
</dbReference>
<dbReference type="GO" id="GO:0005524">
    <property type="term" value="F:ATP binding"/>
    <property type="evidence" value="ECO:0007669"/>
    <property type="project" value="UniProtKB-KW"/>
</dbReference>
<dbReference type="NCBIfam" id="TIGR02778">
    <property type="entry name" value="ligD_pol"/>
    <property type="match status" value="1"/>
</dbReference>
<evidence type="ECO:0000256" key="2">
    <source>
        <dbReference type="ARBA" id="ARBA00012727"/>
    </source>
</evidence>
<evidence type="ECO:0000256" key="15">
    <source>
        <dbReference type="ARBA" id="ARBA00023172"/>
    </source>
</evidence>
<evidence type="ECO:0000256" key="19">
    <source>
        <dbReference type="ARBA" id="ARBA00029943"/>
    </source>
</evidence>
<dbReference type="PROSITE" id="PS50160">
    <property type="entry name" value="DNA_LIGASE_A3"/>
    <property type="match status" value="1"/>
</dbReference>
<dbReference type="AlphaFoldDB" id="A0A158CWB0"/>
<evidence type="ECO:0000256" key="20">
    <source>
        <dbReference type="ARBA" id="ARBA00034003"/>
    </source>
</evidence>
<keyword evidence="10" id="KW-0378">Hydrolase</keyword>
<dbReference type="InterPro" id="IPR033651">
    <property type="entry name" value="PaeLigD_Pol-like"/>
</dbReference>
<sequence length="842" mass="93403">MASPRDTTAPPLARYRKKRDLDITPEPSASTAETPDSARQLGFVVQKHWASRLHYDFRLELNGVLLSWAVPKGPCYDPSKKQMAVHVEDHPVSYASFEGTIPAKQYGAGTVIVWDHGTWEPVGDAVKGMETGKLIFRLHGRKLAGLWELVRISKPDDKQDQWMLFKKRDEWARPLEEYDVIKALPDSVIAHPLGLVEEREPKAARRARAGKSAIETIDMIDISAAVPAPLPKKLEPQLATLASTLPRTGDWITETKLDGYRLLARIEEGRVKLFTRNGHDWTAKFPALAVAIKDLPLVSAWLDGEIVVLQDGIPSFSALQNAIDGRDNKDIVFFLFDLMYLDGKDLRKVPLWARRAQLASVLEEAGEQLLFSQDFDAPPAQVFEAAAGLGLEGLVLKRRDAPYESGRTESWLKAKAPLRQELVVCGMTGRGGKSGEVGSLLLGYYEGNKLHDAGSVGTGWDAKTARELWNRLIPLEVDTAPFDVQVTKARRWSRRAAGGERWLKPTTVAEVEFAEWTGDGVIRQSSFKGLRLDKPARSVVREGGKTQLPEPSPQLKITHLERVIDPSATITKADLVRYYASVADWILPHLKDRPVALVRAPDGVAGNLFFQKHAERTAMPGLTAHNRELWPNHPPLLTVDTADALLSAAQMNTIEFHTWNSVVPQINEPDRVVFDLDPGEGVKWNHVQEAALLVRTLLSELNLKSWLKTSGGKGLHVVVPLIPELNYVTVKSFSQAFVRHLAKTIPERFSAISGPANRLGKVYVDYLRNGKGQTTAAAFSARARPGMGVSMPVAWEQLGDLKSGAQWNVQTAREYLSFQTCDPWVDFWSSGQSVASAIERLP</sequence>
<dbReference type="Pfam" id="PF01068">
    <property type="entry name" value="DNA_ligase_A_M"/>
    <property type="match status" value="1"/>
</dbReference>
<dbReference type="GO" id="GO:0006281">
    <property type="term" value="P:DNA repair"/>
    <property type="evidence" value="ECO:0007669"/>
    <property type="project" value="UniProtKB-KW"/>
</dbReference>
<dbReference type="GO" id="GO:0003677">
    <property type="term" value="F:DNA binding"/>
    <property type="evidence" value="ECO:0007669"/>
    <property type="project" value="UniProtKB-KW"/>
</dbReference>
<evidence type="ECO:0000256" key="6">
    <source>
        <dbReference type="ARBA" id="ARBA00022722"/>
    </source>
</evidence>
<dbReference type="NCBIfam" id="NF004628">
    <property type="entry name" value="PRK05972.1"/>
    <property type="match status" value="1"/>
</dbReference>
<evidence type="ECO:0000256" key="3">
    <source>
        <dbReference type="ARBA" id="ARBA00022598"/>
    </source>
</evidence>
<dbReference type="CDD" id="cd07906">
    <property type="entry name" value="Adenylation_DNA_ligase_LigD_LigC"/>
    <property type="match status" value="1"/>
</dbReference>
<evidence type="ECO:0000256" key="4">
    <source>
        <dbReference type="ARBA" id="ARBA00022679"/>
    </source>
</evidence>
<dbReference type="SUPFAM" id="SSF56091">
    <property type="entry name" value="DNA ligase/mRNA capping enzyme, catalytic domain"/>
    <property type="match status" value="1"/>
</dbReference>
<keyword evidence="16" id="KW-0234">DNA repair</keyword>
<evidence type="ECO:0000259" key="22">
    <source>
        <dbReference type="PROSITE" id="PS50160"/>
    </source>
</evidence>
<evidence type="ECO:0000256" key="1">
    <source>
        <dbReference type="ARBA" id="ARBA00001936"/>
    </source>
</evidence>
<evidence type="ECO:0000313" key="23">
    <source>
        <dbReference type="EMBL" id="SAK86623.1"/>
    </source>
</evidence>
<feature type="domain" description="ATP-dependent DNA ligase family profile" evidence="22">
    <location>
        <begin position="324"/>
        <end position="446"/>
    </location>
</feature>
<dbReference type="Proteomes" id="UP000054870">
    <property type="component" value="Unassembled WGS sequence"/>
</dbReference>
<proteinExistence type="predicted"/>
<dbReference type="InterPro" id="IPR012340">
    <property type="entry name" value="NA-bd_OB-fold"/>
</dbReference>
<evidence type="ECO:0000256" key="12">
    <source>
        <dbReference type="ARBA" id="ARBA00022840"/>
    </source>
</evidence>
<dbReference type="PANTHER" id="PTHR42705:SF2">
    <property type="entry name" value="BIFUNCTIONAL NON-HOMOLOGOUS END JOINING PROTEIN LIGD"/>
    <property type="match status" value="1"/>
</dbReference>
<dbReference type="Gene3D" id="3.30.1490.70">
    <property type="match status" value="1"/>
</dbReference>
<evidence type="ECO:0000256" key="8">
    <source>
        <dbReference type="ARBA" id="ARBA00022741"/>
    </source>
</evidence>
<keyword evidence="6" id="KW-0540">Nuclease</keyword>
<keyword evidence="5" id="KW-0548">Nucleotidyltransferase</keyword>
<evidence type="ECO:0000313" key="24">
    <source>
        <dbReference type="Proteomes" id="UP000054870"/>
    </source>
</evidence>
<keyword evidence="24" id="KW-1185">Reference proteome</keyword>
<feature type="region of interest" description="Disordered" evidence="21">
    <location>
        <begin position="1"/>
        <end position="36"/>
    </location>
</feature>
<dbReference type="SUPFAM" id="SSF50249">
    <property type="entry name" value="Nucleic acid-binding proteins"/>
    <property type="match status" value="1"/>
</dbReference>
<dbReference type="CDD" id="cd04862">
    <property type="entry name" value="PaeLigD_Pol_like"/>
    <property type="match status" value="1"/>
</dbReference>
<gene>
    <name evidence="23" type="ORF">AWB75_05863</name>
</gene>
<dbReference type="EMBL" id="FCOF02000042">
    <property type="protein sequence ID" value="SAK86623.1"/>
    <property type="molecule type" value="Genomic_DNA"/>
</dbReference>
<reference evidence="23" key="1">
    <citation type="submission" date="2016-01" db="EMBL/GenBank/DDBJ databases">
        <authorList>
            <person name="Peeters C."/>
        </authorList>
    </citation>
    <scope>NUCLEOTIDE SEQUENCE [LARGE SCALE GENOMIC DNA]</scope>
    <source>
        <strain evidence="23">LMG 29318</strain>
    </source>
</reference>
<keyword evidence="18" id="KW-0511">Multifunctional enzyme</keyword>
<keyword evidence="17" id="KW-0464">Manganese</keyword>
<dbReference type="InterPro" id="IPR052171">
    <property type="entry name" value="NHEJ_LigD"/>
</dbReference>
<evidence type="ECO:0000256" key="21">
    <source>
        <dbReference type="SAM" id="MobiDB-lite"/>
    </source>
</evidence>
<accession>A0A158CWB0</accession>
<dbReference type="GO" id="GO:0003887">
    <property type="term" value="F:DNA-directed DNA polymerase activity"/>
    <property type="evidence" value="ECO:0007669"/>
    <property type="project" value="UniProtKB-KW"/>
</dbReference>
<dbReference type="InterPro" id="IPR014144">
    <property type="entry name" value="LigD_PE_domain"/>
</dbReference>
<protein>
    <recommendedName>
        <fullName evidence="2">DNA ligase (ATP)</fullName>
        <ecNumber evidence="2">6.5.1.1</ecNumber>
    </recommendedName>
    <alternativeName>
        <fullName evidence="19">NHEJ DNA polymerase</fullName>
    </alternativeName>
</protein>
<evidence type="ECO:0000256" key="13">
    <source>
        <dbReference type="ARBA" id="ARBA00022932"/>
    </source>
</evidence>
<evidence type="ECO:0000256" key="7">
    <source>
        <dbReference type="ARBA" id="ARBA00022723"/>
    </source>
</evidence>
<keyword evidence="13" id="KW-0239">DNA-directed DNA polymerase</keyword>
<keyword evidence="11" id="KW-0269">Exonuclease</keyword>
<evidence type="ECO:0000256" key="5">
    <source>
        <dbReference type="ARBA" id="ARBA00022695"/>
    </source>
</evidence>
<evidence type="ECO:0000256" key="9">
    <source>
        <dbReference type="ARBA" id="ARBA00022763"/>
    </source>
</evidence>
<dbReference type="GO" id="GO:0004527">
    <property type="term" value="F:exonuclease activity"/>
    <property type="evidence" value="ECO:0007669"/>
    <property type="project" value="UniProtKB-KW"/>
</dbReference>
<keyword evidence="15" id="KW-0233">DNA recombination</keyword>
<keyword evidence="8" id="KW-0547">Nucleotide-binding</keyword>
<dbReference type="Gene3D" id="3.90.920.10">
    <property type="entry name" value="DNA primase, PRIM domain"/>
    <property type="match status" value="1"/>
</dbReference>
<dbReference type="Gene3D" id="2.40.50.140">
    <property type="entry name" value="Nucleic acid-binding proteins"/>
    <property type="match status" value="1"/>
</dbReference>
<dbReference type="NCBIfam" id="TIGR02779">
    <property type="entry name" value="NHEJ_ligase_lig"/>
    <property type="match status" value="1"/>
</dbReference>
<dbReference type="Gene3D" id="3.30.470.30">
    <property type="entry name" value="DNA ligase/mRNA capping enzyme"/>
    <property type="match status" value="1"/>
</dbReference>
<dbReference type="Pfam" id="PF13298">
    <property type="entry name" value="LigD_N"/>
    <property type="match status" value="1"/>
</dbReference>
<keyword evidence="3 23" id="KW-0436">Ligase</keyword>
<dbReference type="GO" id="GO:0003910">
    <property type="term" value="F:DNA ligase (ATP) activity"/>
    <property type="evidence" value="ECO:0007669"/>
    <property type="project" value="UniProtKB-EC"/>
</dbReference>
<dbReference type="InterPro" id="IPR014146">
    <property type="entry name" value="LigD_ligase_dom"/>
</dbReference>
<evidence type="ECO:0000256" key="14">
    <source>
        <dbReference type="ARBA" id="ARBA00023125"/>
    </source>
</evidence>
<dbReference type="RefSeq" id="WP_061127543.1">
    <property type="nucleotide sequence ID" value="NZ_FCOF02000042.1"/>
</dbReference>
<comment type="caution">
    <text evidence="23">The sequence shown here is derived from an EMBL/GenBank/DDBJ whole genome shotgun (WGS) entry which is preliminary data.</text>
</comment>
<dbReference type="GO" id="GO:0046872">
    <property type="term" value="F:metal ion binding"/>
    <property type="evidence" value="ECO:0007669"/>
    <property type="project" value="UniProtKB-KW"/>
</dbReference>
<dbReference type="PANTHER" id="PTHR42705">
    <property type="entry name" value="BIFUNCTIONAL NON-HOMOLOGOUS END JOINING PROTEIN LIGD"/>
    <property type="match status" value="1"/>
</dbReference>
<evidence type="ECO:0000256" key="16">
    <source>
        <dbReference type="ARBA" id="ARBA00023204"/>
    </source>
</evidence>
<comment type="catalytic activity">
    <reaction evidence="20">
        <text>ATP + (deoxyribonucleotide)n-3'-hydroxyl + 5'-phospho-(deoxyribonucleotide)m = (deoxyribonucleotide)n+m + AMP + diphosphate.</text>
        <dbReference type="EC" id="6.5.1.1"/>
    </reaction>
</comment>
<dbReference type="InterPro" id="IPR014145">
    <property type="entry name" value="LigD_pol_dom"/>
</dbReference>
<keyword evidence="9" id="KW-0227">DNA damage</keyword>
<dbReference type="GO" id="GO:0006310">
    <property type="term" value="P:DNA recombination"/>
    <property type="evidence" value="ECO:0007669"/>
    <property type="project" value="UniProtKB-KW"/>
</dbReference>
<organism evidence="23 24">
    <name type="scientific">Caballeronia catudaia</name>
    <dbReference type="NCBI Taxonomy" id="1777136"/>
    <lineage>
        <taxon>Bacteria</taxon>
        <taxon>Pseudomonadati</taxon>
        <taxon>Pseudomonadota</taxon>
        <taxon>Betaproteobacteria</taxon>
        <taxon>Burkholderiales</taxon>
        <taxon>Burkholderiaceae</taxon>
        <taxon>Caballeronia</taxon>
    </lineage>
</organism>
<evidence type="ECO:0000256" key="17">
    <source>
        <dbReference type="ARBA" id="ARBA00023211"/>
    </source>
</evidence>
<keyword evidence="12" id="KW-0067">ATP-binding</keyword>
<keyword evidence="7" id="KW-0479">Metal-binding</keyword>
<name>A0A158CWB0_9BURK</name>
<dbReference type="Pfam" id="PF21686">
    <property type="entry name" value="LigD_Prim-Pol"/>
    <property type="match status" value="1"/>
</dbReference>
<keyword evidence="14" id="KW-0238">DNA-binding</keyword>
<dbReference type="InterPro" id="IPR014143">
    <property type="entry name" value="NHEJ_ligase_prk"/>
</dbReference>
<evidence type="ECO:0000256" key="18">
    <source>
        <dbReference type="ARBA" id="ARBA00023268"/>
    </source>
</evidence>
<dbReference type="OrthoDB" id="9802472at2"/>
<keyword evidence="4" id="KW-0808">Transferase</keyword>
<evidence type="ECO:0000256" key="10">
    <source>
        <dbReference type="ARBA" id="ARBA00022801"/>
    </source>
</evidence>
<comment type="cofactor">
    <cofactor evidence="1">
        <name>Mn(2+)</name>
        <dbReference type="ChEBI" id="CHEBI:29035"/>
    </cofactor>
</comment>
<evidence type="ECO:0000256" key="11">
    <source>
        <dbReference type="ARBA" id="ARBA00022839"/>
    </source>
</evidence>